<name>A0A5N5WQ70_9EURO</name>
<dbReference type="Proteomes" id="UP000326565">
    <property type="component" value="Unassembled WGS sequence"/>
</dbReference>
<dbReference type="PANTHER" id="PTHR13464">
    <property type="entry name" value="TRANSCRIPTIONAL REGULATOR PROTEIN HCNGP"/>
    <property type="match status" value="1"/>
</dbReference>
<dbReference type="GO" id="GO:0006355">
    <property type="term" value="P:regulation of DNA-templated transcription"/>
    <property type="evidence" value="ECO:0007669"/>
    <property type="project" value="InterPro"/>
</dbReference>
<keyword evidence="3" id="KW-1185">Reference proteome</keyword>
<evidence type="ECO:0000313" key="2">
    <source>
        <dbReference type="EMBL" id="KAB8070688.1"/>
    </source>
</evidence>
<accession>A0A5N5WQ70</accession>
<proteinExistence type="predicted"/>
<dbReference type="InterPro" id="IPR012479">
    <property type="entry name" value="SAP30BP"/>
</dbReference>
<dbReference type="EMBL" id="ML732294">
    <property type="protein sequence ID" value="KAB8070688.1"/>
    <property type="molecule type" value="Genomic_DNA"/>
</dbReference>
<evidence type="ECO:0000313" key="3">
    <source>
        <dbReference type="Proteomes" id="UP000326565"/>
    </source>
</evidence>
<organism evidence="2 3">
    <name type="scientific">Aspergillus leporis</name>
    <dbReference type="NCBI Taxonomy" id="41062"/>
    <lineage>
        <taxon>Eukaryota</taxon>
        <taxon>Fungi</taxon>
        <taxon>Dikarya</taxon>
        <taxon>Ascomycota</taxon>
        <taxon>Pezizomycotina</taxon>
        <taxon>Eurotiomycetes</taxon>
        <taxon>Eurotiomycetidae</taxon>
        <taxon>Eurotiales</taxon>
        <taxon>Aspergillaceae</taxon>
        <taxon>Aspergillus</taxon>
        <taxon>Aspergillus subgen. Circumdati</taxon>
    </lineage>
</organism>
<dbReference type="OrthoDB" id="1714508at2759"/>
<evidence type="ECO:0000256" key="1">
    <source>
        <dbReference type="SAM" id="MobiDB-lite"/>
    </source>
</evidence>
<feature type="region of interest" description="Disordered" evidence="1">
    <location>
        <begin position="1"/>
        <end position="76"/>
    </location>
</feature>
<feature type="compositionally biased region" description="Basic and acidic residues" evidence="1">
    <location>
        <begin position="15"/>
        <end position="27"/>
    </location>
</feature>
<dbReference type="GO" id="GO:0005634">
    <property type="term" value="C:nucleus"/>
    <property type="evidence" value="ECO:0007669"/>
    <property type="project" value="TreeGrafter"/>
</dbReference>
<sequence length="235" mass="25587">MLGLGAYESSSEDEIEKKSPSLEKREINQQPAEALEPANEAIRVPDNGPNVPNMASNQSPSGPILGPSHEEAQPESRSAHACAPMSNSRILIHDLTLPPVPNLDIPPSPPGSPDAKANAKFGHFLSLKKQNVHFNEKLAVSTSLKNPSLLRKLMEHAGIDDQAQYFTSLPLEVWDVASLPTWGFKEELLKAQREFHQKAEEQSITGQRDTIDFVAATSANSNGVRSASSSKIRPR</sequence>
<dbReference type="Pfam" id="PF07818">
    <property type="entry name" value="HCNGP"/>
    <property type="match status" value="1"/>
</dbReference>
<dbReference type="PANTHER" id="PTHR13464:SF0">
    <property type="entry name" value="SAP30-BINDING PROTEIN"/>
    <property type="match status" value="1"/>
</dbReference>
<gene>
    <name evidence="2" type="ORF">BDV29DRAFT_180488</name>
</gene>
<dbReference type="AlphaFoldDB" id="A0A5N5WQ70"/>
<protein>
    <submittedName>
        <fullName evidence="2">HCNGP-like protein-domain-containing protein</fullName>
    </submittedName>
</protein>
<reference evidence="2 3" key="1">
    <citation type="submission" date="2019-04" db="EMBL/GenBank/DDBJ databases">
        <title>Friends and foes A comparative genomics study of 23 Aspergillus species from section Flavi.</title>
        <authorList>
            <consortium name="DOE Joint Genome Institute"/>
            <person name="Kjaerbolling I."/>
            <person name="Vesth T."/>
            <person name="Frisvad J.C."/>
            <person name="Nybo J.L."/>
            <person name="Theobald S."/>
            <person name="Kildgaard S."/>
            <person name="Isbrandt T."/>
            <person name="Kuo A."/>
            <person name="Sato A."/>
            <person name="Lyhne E.K."/>
            <person name="Kogle M.E."/>
            <person name="Wiebenga A."/>
            <person name="Kun R.S."/>
            <person name="Lubbers R.J."/>
            <person name="Makela M.R."/>
            <person name="Barry K."/>
            <person name="Chovatia M."/>
            <person name="Clum A."/>
            <person name="Daum C."/>
            <person name="Haridas S."/>
            <person name="He G."/>
            <person name="LaButti K."/>
            <person name="Lipzen A."/>
            <person name="Mondo S."/>
            <person name="Riley R."/>
            <person name="Salamov A."/>
            <person name="Simmons B.A."/>
            <person name="Magnuson J.K."/>
            <person name="Henrissat B."/>
            <person name="Mortensen U.H."/>
            <person name="Larsen T.O."/>
            <person name="Devries R.P."/>
            <person name="Grigoriev I.V."/>
            <person name="Machida M."/>
            <person name="Baker S.E."/>
            <person name="Andersen M.R."/>
        </authorList>
    </citation>
    <scope>NUCLEOTIDE SEQUENCE [LARGE SCALE GENOMIC DNA]</scope>
    <source>
        <strain evidence="2 3">CBS 151.66</strain>
    </source>
</reference>